<protein>
    <submittedName>
        <fullName evidence="12">Uncharacterized protein</fullName>
    </submittedName>
</protein>
<keyword evidence="5" id="KW-0677">Repeat</keyword>
<keyword evidence="7 10" id="KW-0472">Membrane</keyword>
<name>A0A8T2TWW4_CERRI</name>
<keyword evidence="3 10" id="KW-0812">Transmembrane</keyword>
<dbReference type="AlphaFoldDB" id="A0A8T2TWW4"/>
<keyword evidence="8" id="KW-0675">Receptor</keyword>
<feature type="chain" id="PRO_5035871282" evidence="11">
    <location>
        <begin position="36"/>
        <end position="335"/>
    </location>
</feature>
<dbReference type="Pfam" id="PF00560">
    <property type="entry name" value="LRR_1"/>
    <property type="match status" value="1"/>
</dbReference>
<dbReference type="PANTHER" id="PTHR27000">
    <property type="entry name" value="LEUCINE-RICH REPEAT RECEPTOR-LIKE PROTEIN KINASE FAMILY PROTEIN-RELATED"/>
    <property type="match status" value="1"/>
</dbReference>
<dbReference type="InterPro" id="IPR032675">
    <property type="entry name" value="LRR_dom_sf"/>
</dbReference>
<evidence type="ECO:0000256" key="1">
    <source>
        <dbReference type="ARBA" id="ARBA00004167"/>
    </source>
</evidence>
<evidence type="ECO:0000313" key="12">
    <source>
        <dbReference type="EMBL" id="KAH7428221.1"/>
    </source>
</evidence>
<keyword evidence="4 11" id="KW-0732">Signal</keyword>
<feature type="signal peptide" evidence="11">
    <location>
        <begin position="1"/>
        <end position="35"/>
    </location>
</feature>
<evidence type="ECO:0000313" key="13">
    <source>
        <dbReference type="Proteomes" id="UP000825935"/>
    </source>
</evidence>
<reference evidence="12" key="1">
    <citation type="submission" date="2021-08" db="EMBL/GenBank/DDBJ databases">
        <title>WGS assembly of Ceratopteris richardii.</title>
        <authorList>
            <person name="Marchant D.B."/>
            <person name="Chen G."/>
            <person name="Jenkins J."/>
            <person name="Shu S."/>
            <person name="Leebens-Mack J."/>
            <person name="Grimwood J."/>
            <person name="Schmutz J."/>
            <person name="Soltis P."/>
            <person name="Soltis D."/>
            <person name="Chen Z.-H."/>
        </authorList>
    </citation>
    <scope>NUCLEOTIDE SEQUENCE</scope>
    <source>
        <strain evidence="12">Whitten #5841</strain>
        <tissue evidence="12">Leaf</tissue>
    </source>
</reference>
<comment type="subcellular location">
    <subcellularLocation>
        <location evidence="1">Membrane</location>
        <topology evidence="1">Single-pass membrane protein</topology>
    </subcellularLocation>
</comment>
<evidence type="ECO:0000256" key="6">
    <source>
        <dbReference type="ARBA" id="ARBA00022989"/>
    </source>
</evidence>
<evidence type="ECO:0000256" key="5">
    <source>
        <dbReference type="ARBA" id="ARBA00022737"/>
    </source>
</evidence>
<evidence type="ECO:0000256" key="2">
    <source>
        <dbReference type="ARBA" id="ARBA00022614"/>
    </source>
</evidence>
<dbReference type="GO" id="GO:0016020">
    <property type="term" value="C:membrane"/>
    <property type="evidence" value="ECO:0007669"/>
    <property type="project" value="UniProtKB-SubCell"/>
</dbReference>
<feature type="transmembrane region" description="Helical" evidence="10">
    <location>
        <begin position="265"/>
        <end position="289"/>
    </location>
</feature>
<evidence type="ECO:0000256" key="9">
    <source>
        <dbReference type="ARBA" id="ARBA00023180"/>
    </source>
</evidence>
<dbReference type="Gene3D" id="3.80.10.10">
    <property type="entry name" value="Ribonuclease Inhibitor"/>
    <property type="match status" value="1"/>
</dbReference>
<dbReference type="InterPro" id="IPR001611">
    <property type="entry name" value="Leu-rich_rpt"/>
</dbReference>
<accession>A0A8T2TWW4</accession>
<evidence type="ECO:0000256" key="7">
    <source>
        <dbReference type="ARBA" id="ARBA00023136"/>
    </source>
</evidence>
<dbReference type="PANTHER" id="PTHR27000:SF642">
    <property type="entry name" value="INACTIVE LEUCINE-RICH REPEAT RECEPTOR KINASE XIAO-RELATED"/>
    <property type="match status" value="1"/>
</dbReference>
<keyword evidence="2" id="KW-0433">Leucine-rich repeat</keyword>
<dbReference type="SUPFAM" id="SSF52058">
    <property type="entry name" value="L domain-like"/>
    <property type="match status" value="1"/>
</dbReference>
<comment type="caution">
    <text evidence="12">The sequence shown here is derived from an EMBL/GenBank/DDBJ whole genome shotgun (WGS) entry which is preliminary data.</text>
</comment>
<keyword evidence="6 10" id="KW-1133">Transmembrane helix</keyword>
<evidence type="ECO:0000256" key="11">
    <source>
        <dbReference type="SAM" id="SignalP"/>
    </source>
</evidence>
<keyword evidence="13" id="KW-1185">Reference proteome</keyword>
<sequence length="335" mass="35542">MSKSILIRLGNRPICLTLLTLVFLLVFECSITINAAEGQDDTNGDSGEDSACLKGFVDAFFDSGQMSGRSTPFASWTSSALQGNPCMNSAGAKKLAGVTCNSRNRVESIDLPSEGLVGELPSSVSLCSFLANLDLSSNGITGDIPVSLGNLPNLVTLSLAHNQISGLIPLELSSCYMLKSLDLRNNNLSGPIPAQLGLLPLLEFNVSYNNLSGSIPFTLSNTSSGSPRFGGTSFLHNPGLHGYPLPDEGSESTKASTSQKKIDHAIFGITILFTVGVACCLFLLCALYAGYCRTCRERGIVRKDLEQNRLSASRSSVDDGVDGWKEVLSQLSRSS</sequence>
<dbReference type="FunFam" id="3.80.10.10:FF:000041">
    <property type="entry name" value="LRR receptor-like serine/threonine-protein kinase ERECTA"/>
    <property type="match status" value="1"/>
</dbReference>
<dbReference type="Proteomes" id="UP000825935">
    <property type="component" value="Chromosome 10"/>
</dbReference>
<organism evidence="12 13">
    <name type="scientific">Ceratopteris richardii</name>
    <name type="common">Triangle waterfern</name>
    <dbReference type="NCBI Taxonomy" id="49495"/>
    <lineage>
        <taxon>Eukaryota</taxon>
        <taxon>Viridiplantae</taxon>
        <taxon>Streptophyta</taxon>
        <taxon>Embryophyta</taxon>
        <taxon>Tracheophyta</taxon>
        <taxon>Polypodiopsida</taxon>
        <taxon>Polypodiidae</taxon>
        <taxon>Polypodiales</taxon>
        <taxon>Pteridineae</taxon>
        <taxon>Pteridaceae</taxon>
        <taxon>Parkerioideae</taxon>
        <taxon>Ceratopteris</taxon>
    </lineage>
</organism>
<evidence type="ECO:0000256" key="4">
    <source>
        <dbReference type="ARBA" id="ARBA00022729"/>
    </source>
</evidence>
<evidence type="ECO:0000256" key="8">
    <source>
        <dbReference type="ARBA" id="ARBA00023170"/>
    </source>
</evidence>
<gene>
    <name evidence="12" type="ORF">KP509_10G081600</name>
</gene>
<dbReference type="PROSITE" id="PS51450">
    <property type="entry name" value="LRR"/>
    <property type="match status" value="1"/>
</dbReference>
<keyword evidence="9" id="KW-0325">Glycoprotein</keyword>
<dbReference type="OrthoDB" id="544346at2759"/>
<evidence type="ECO:0000256" key="3">
    <source>
        <dbReference type="ARBA" id="ARBA00022692"/>
    </source>
</evidence>
<dbReference type="Pfam" id="PF13855">
    <property type="entry name" value="LRR_8"/>
    <property type="match status" value="1"/>
</dbReference>
<evidence type="ECO:0000256" key="10">
    <source>
        <dbReference type="SAM" id="Phobius"/>
    </source>
</evidence>
<proteinExistence type="predicted"/>
<dbReference type="EMBL" id="CM035415">
    <property type="protein sequence ID" value="KAH7428221.1"/>
    <property type="molecule type" value="Genomic_DNA"/>
</dbReference>